<dbReference type="SUPFAM" id="SSF52833">
    <property type="entry name" value="Thioredoxin-like"/>
    <property type="match status" value="1"/>
</dbReference>
<reference evidence="6 7" key="1">
    <citation type="submission" date="2019-02" db="EMBL/GenBank/DDBJ databases">
        <title>Deep-cultivation of Planctomycetes and their phenomic and genomic characterization uncovers novel biology.</title>
        <authorList>
            <person name="Wiegand S."/>
            <person name="Jogler M."/>
            <person name="Boedeker C."/>
            <person name="Pinto D."/>
            <person name="Vollmers J."/>
            <person name="Rivas-Marin E."/>
            <person name="Kohn T."/>
            <person name="Peeters S.H."/>
            <person name="Heuer A."/>
            <person name="Rast P."/>
            <person name="Oberbeckmann S."/>
            <person name="Bunk B."/>
            <person name="Jeske O."/>
            <person name="Meyerdierks A."/>
            <person name="Storesund J.E."/>
            <person name="Kallscheuer N."/>
            <person name="Luecker S."/>
            <person name="Lage O.M."/>
            <person name="Pohl T."/>
            <person name="Merkel B.J."/>
            <person name="Hornburger P."/>
            <person name="Mueller R.-W."/>
            <person name="Bruemmer F."/>
            <person name="Labrenz M."/>
            <person name="Spormann A.M."/>
            <person name="Op den Camp H."/>
            <person name="Overmann J."/>
            <person name="Amann R."/>
            <person name="Jetten M.S.M."/>
            <person name="Mascher T."/>
            <person name="Medema M.H."/>
            <person name="Devos D.P."/>
            <person name="Kaster A.-K."/>
            <person name="Ovreas L."/>
            <person name="Rohde M."/>
            <person name="Galperin M.Y."/>
            <person name="Jogler C."/>
        </authorList>
    </citation>
    <scope>NUCLEOTIDE SEQUENCE [LARGE SCALE GENOMIC DNA]</scope>
    <source>
        <strain evidence="6 7">ElP</strain>
    </source>
</reference>
<organism evidence="6 7">
    <name type="scientific">Tautonia plasticadhaerens</name>
    <dbReference type="NCBI Taxonomy" id="2527974"/>
    <lineage>
        <taxon>Bacteria</taxon>
        <taxon>Pseudomonadati</taxon>
        <taxon>Planctomycetota</taxon>
        <taxon>Planctomycetia</taxon>
        <taxon>Isosphaerales</taxon>
        <taxon>Isosphaeraceae</taxon>
        <taxon>Tautonia</taxon>
    </lineage>
</organism>
<dbReference type="GO" id="GO:0016491">
    <property type="term" value="F:oxidoreductase activity"/>
    <property type="evidence" value="ECO:0007669"/>
    <property type="project" value="InterPro"/>
</dbReference>
<keyword evidence="2" id="KW-0805">Transcription regulation</keyword>
<dbReference type="Pfam" id="PF08534">
    <property type="entry name" value="Redoxin"/>
    <property type="match status" value="1"/>
</dbReference>
<dbReference type="Pfam" id="PF04542">
    <property type="entry name" value="Sigma70_r2"/>
    <property type="match status" value="1"/>
</dbReference>
<dbReference type="Gene3D" id="3.40.30.10">
    <property type="entry name" value="Glutaredoxin"/>
    <property type="match status" value="1"/>
</dbReference>
<dbReference type="NCBIfam" id="TIGR03067">
    <property type="entry name" value="Planc_TIGR03067"/>
    <property type="match status" value="1"/>
</dbReference>
<proteinExistence type="inferred from homology"/>
<sequence>MASGDAGVLRQVQALFGVGTVVGMTDAELLGRFLTRHGDAAEVAFEAIVRRHGPMVLRVCRDVLGDPHAAEDACQATFLVLARKAGGIGGRERLGNWLYGVAYRTALKARAGAARRRRHEQKAAEMVPEAQAKERNRHDFAPVLHEEIGRLPERFRAPVVLCHLEGLSYAAAAGHLRVTEGTVRGRLARARVLLRDRLGRRGVAPAAGLGALASSRNALAVPAPLIEGTVRAAMQIVTGRVAPAGAVSAAVATLTQEVLRAMTMMRLKGITTGLLFIGGLVSGAGWLTHHALADRPEGQQEGQKAVPAVEVPDRDEGDRRVILGTWTTEIVIPRAVDGEPQPPLRLEETWVITGDRIVTAQDEEALKVGAVHESVYRYTLDPDVTPKAIDLTEPGWGTFPGIYELDGDQLRISYGVGERPTEFTHDDQRGPFLKTLKRVSPDPRPVTPLFATAPGGSWAIHPDDPGGATDKLTSTIGGVVLLTEDSPDGSLQVTLAHPVDPGAGPRPEYRAVAFDEDRRRYLLEPTLGGTGGSARGGVRVSLQRFRMDPEVLPEEEIAYLGVEIVTPGALLMEADRAFERAEAAGVEVLPPPRVGEPFEFALTTMDGEVVRSEDLRGKVVLIDCWASWCSPCMAKMPGLKALHERHDGGFEIVGVCFDKDAEKAKEAIESLGMTWPQVLVPDDEEVRRLWSEGSMIDGLPRLLVLDRRGVLRVDCAPEEVEEQVVRLLGEPGQPKP</sequence>
<dbReference type="InterPro" id="IPR036249">
    <property type="entry name" value="Thioredoxin-like_sf"/>
</dbReference>
<dbReference type="KEGG" id="tpla:ElP_54670"/>
<evidence type="ECO:0000313" key="7">
    <source>
        <dbReference type="Proteomes" id="UP000317835"/>
    </source>
</evidence>
<feature type="domain" description="Thioredoxin" evidence="5">
    <location>
        <begin position="589"/>
        <end position="729"/>
    </location>
</feature>
<dbReference type="InterPro" id="IPR014284">
    <property type="entry name" value="RNA_pol_sigma-70_dom"/>
</dbReference>
<dbReference type="GO" id="GO:0016987">
    <property type="term" value="F:sigma factor activity"/>
    <property type="evidence" value="ECO:0007669"/>
    <property type="project" value="UniProtKB-KW"/>
</dbReference>
<dbReference type="InterPro" id="IPR013740">
    <property type="entry name" value="Redoxin"/>
</dbReference>
<dbReference type="InterPro" id="IPR007627">
    <property type="entry name" value="RNA_pol_sigma70_r2"/>
</dbReference>
<comment type="similarity">
    <text evidence="1">Belongs to the sigma-70 factor family. ECF subfamily.</text>
</comment>
<name>A0A518H9P9_9BACT</name>
<dbReference type="NCBIfam" id="TIGR02937">
    <property type="entry name" value="sigma70-ECF"/>
    <property type="match status" value="1"/>
</dbReference>
<dbReference type="SUPFAM" id="SSF88659">
    <property type="entry name" value="Sigma3 and sigma4 domains of RNA polymerase sigma factors"/>
    <property type="match status" value="1"/>
</dbReference>
<dbReference type="PANTHER" id="PTHR43133:SF51">
    <property type="entry name" value="RNA POLYMERASE SIGMA FACTOR"/>
    <property type="match status" value="1"/>
</dbReference>
<evidence type="ECO:0000256" key="4">
    <source>
        <dbReference type="ARBA" id="ARBA00023163"/>
    </source>
</evidence>
<dbReference type="RefSeq" id="WP_145275442.1">
    <property type="nucleotide sequence ID" value="NZ_CP036426.1"/>
</dbReference>
<evidence type="ECO:0000259" key="5">
    <source>
        <dbReference type="PROSITE" id="PS51352"/>
    </source>
</evidence>
<dbReference type="Gene3D" id="1.10.10.10">
    <property type="entry name" value="Winged helix-like DNA-binding domain superfamily/Winged helix DNA-binding domain"/>
    <property type="match status" value="1"/>
</dbReference>
<dbReference type="OrthoDB" id="291047at2"/>
<keyword evidence="4" id="KW-0804">Transcription</keyword>
<dbReference type="GO" id="GO:0006352">
    <property type="term" value="P:DNA-templated transcription initiation"/>
    <property type="evidence" value="ECO:0007669"/>
    <property type="project" value="InterPro"/>
</dbReference>
<dbReference type="InterPro" id="IPR013249">
    <property type="entry name" value="RNA_pol_sigma70_r4_t2"/>
</dbReference>
<dbReference type="InterPro" id="IPR013325">
    <property type="entry name" value="RNA_pol_sigma_r2"/>
</dbReference>
<evidence type="ECO:0000256" key="3">
    <source>
        <dbReference type="ARBA" id="ARBA00023082"/>
    </source>
</evidence>
<evidence type="ECO:0000256" key="1">
    <source>
        <dbReference type="ARBA" id="ARBA00010641"/>
    </source>
</evidence>
<evidence type="ECO:0000256" key="2">
    <source>
        <dbReference type="ARBA" id="ARBA00023015"/>
    </source>
</evidence>
<gene>
    <name evidence="6" type="primary">sigE_11</name>
    <name evidence="6" type="ORF">ElP_54670</name>
</gene>
<protein>
    <submittedName>
        <fullName evidence="6">ECF RNA polymerase sigma factor SigE</fullName>
    </submittedName>
</protein>
<keyword evidence="7" id="KW-1185">Reference proteome</keyword>
<dbReference type="EMBL" id="CP036426">
    <property type="protein sequence ID" value="QDV37527.1"/>
    <property type="molecule type" value="Genomic_DNA"/>
</dbReference>
<dbReference type="CDD" id="cd06171">
    <property type="entry name" value="Sigma70_r4"/>
    <property type="match status" value="1"/>
</dbReference>
<dbReference type="Gene3D" id="1.10.1740.10">
    <property type="match status" value="1"/>
</dbReference>
<dbReference type="PROSITE" id="PS51352">
    <property type="entry name" value="THIOREDOXIN_2"/>
    <property type="match status" value="1"/>
</dbReference>
<accession>A0A518H9P9</accession>
<dbReference type="CDD" id="cd02966">
    <property type="entry name" value="TlpA_like_family"/>
    <property type="match status" value="1"/>
</dbReference>
<dbReference type="InterPro" id="IPR039425">
    <property type="entry name" value="RNA_pol_sigma-70-like"/>
</dbReference>
<dbReference type="AlphaFoldDB" id="A0A518H9P9"/>
<evidence type="ECO:0000313" key="6">
    <source>
        <dbReference type="EMBL" id="QDV37527.1"/>
    </source>
</evidence>
<dbReference type="GO" id="GO:0003677">
    <property type="term" value="F:DNA binding"/>
    <property type="evidence" value="ECO:0007669"/>
    <property type="project" value="InterPro"/>
</dbReference>
<dbReference type="SUPFAM" id="SSF88946">
    <property type="entry name" value="Sigma2 domain of RNA polymerase sigma factors"/>
    <property type="match status" value="1"/>
</dbReference>
<dbReference type="InterPro" id="IPR036388">
    <property type="entry name" value="WH-like_DNA-bd_sf"/>
</dbReference>
<dbReference type="InterPro" id="IPR013324">
    <property type="entry name" value="RNA_pol_sigma_r3/r4-like"/>
</dbReference>
<dbReference type="Proteomes" id="UP000317835">
    <property type="component" value="Chromosome"/>
</dbReference>
<dbReference type="InterPro" id="IPR013766">
    <property type="entry name" value="Thioredoxin_domain"/>
</dbReference>
<dbReference type="Pfam" id="PF08281">
    <property type="entry name" value="Sigma70_r4_2"/>
    <property type="match status" value="1"/>
</dbReference>
<dbReference type="InterPro" id="IPR017504">
    <property type="entry name" value="CHP03067_Planctomycetes"/>
</dbReference>
<dbReference type="PANTHER" id="PTHR43133">
    <property type="entry name" value="RNA POLYMERASE ECF-TYPE SIGMA FACTO"/>
    <property type="match status" value="1"/>
</dbReference>
<keyword evidence="3" id="KW-0731">Sigma factor</keyword>